<reference evidence="2" key="1">
    <citation type="journal article" date="2019" name="Database">
        <title>The radish genome database (RadishGD): an integrated information resource for radish genomics.</title>
        <authorList>
            <person name="Yu H.J."/>
            <person name="Baek S."/>
            <person name="Lee Y.J."/>
            <person name="Cho A."/>
            <person name="Mun J.H."/>
        </authorList>
    </citation>
    <scope>NUCLEOTIDE SEQUENCE [LARGE SCALE GENOMIC DNA]</scope>
    <source>
        <strain evidence="2">cv. WK10039</strain>
    </source>
</reference>
<dbReference type="GO" id="GO:0004523">
    <property type="term" value="F:RNA-DNA hybrid ribonuclease activity"/>
    <property type="evidence" value="ECO:0007669"/>
    <property type="project" value="InterPro"/>
</dbReference>
<accession>A0A6J0L182</accession>
<proteinExistence type="predicted"/>
<dbReference type="Proteomes" id="UP000504610">
    <property type="component" value="Chromosome 9"/>
</dbReference>
<dbReference type="KEGG" id="rsz:108824478"/>
<dbReference type="PANTHER" id="PTHR47074:SF49">
    <property type="entry name" value="POLYNUCLEOTIDYL TRANSFERASE, RIBONUCLEASE H-LIKE SUPERFAMILY PROTEIN"/>
    <property type="match status" value="1"/>
</dbReference>
<protein>
    <submittedName>
        <fullName evidence="3">Uncharacterized protein LOC108824478</fullName>
    </submittedName>
</protein>
<dbReference type="GeneID" id="108824478"/>
<feature type="domain" description="RNase H type-1" evidence="1">
    <location>
        <begin position="151"/>
        <end position="223"/>
    </location>
</feature>
<reference evidence="3" key="2">
    <citation type="submission" date="2025-08" db="UniProtKB">
        <authorList>
            <consortium name="RefSeq"/>
        </authorList>
    </citation>
    <scope>IDENTIFICATION</scope>
    <source>
        <tissue evidence="3">Leaf</tissue>
    </source>
</reference>
<organism evidence="2 3">
    <name type="scientific">Raphanus sativus</name>
    <name type="common">Radish</name>
    <name type="synonym">Raphanus raphanistrum var. sativus</name>
    <dbReference type="NCBI Taxonomy" id="3726"/>
    <lineage>
        <taxon>Eukaryota</taxon>
        <taxon>Viridiplantae</taxon>
        <taxon>Streptophyta</taxon>
        <taxon>Embryophyta</taxon>
        <taxon>Tracheophyta</taxon>
        <taxon>Spermatophyta</taxon>
        <taxon>Magnoliopsida</taxon>
        <taxon>eudicotyledons</taxon>
        <taxon>Gunneridae</taxon>
        <taxon>Pentapetalae</taxon>
        <taxon>rosids</taxon>
        <taxon>malvids</taxon>
        <taxon>Brassicales</taxon>
        <taxon>Brassicaceae</taxon>
        <taxon>Brassiceae</taxon>
        <taxon>Raphanus</taxon>
    </lineage>
</organism>
<dbReference type="InterPro" id="IPR002156">
    <property type="entry name" value="RNaseH_domain"/>
</dbReference>
<dbReference type="InterPro" id="IPR052929">
    <property type="entry name" value="RNase_H-like_EbsB-rel"/>
</dbReference>
<evidence type="ECO:0000313" key="2">
    <source>
        <dbReference type="Proteomes" id="UP000504610"/>
    </source>
</evidence>
<dbReference type="AlphaFoldDB" id="A0A6J0L182"/>
<dbReference type="RefSeq" id="XP_018453416.1">
    <property type="nucleotide sequence ID" value="XM_018597914.1"/>
</dbReference>
<name>A0A6J0L182_RAPSA</name>
<dbReference type="PANTHER" id="PTHR47074">
    <property type="entry name" value="BNAC02G40300D PROTEIN"/>
    <property type="match status" value="1"/>
</dbReference>
<dbReference type="Pfam" id="PF13456">
    <property type="entry name" value="RVT_3"/>
    <property type="match status" value="1"/>
</dbReference>
<evidence type="ECO:0000313" key="3">
    <source>
        <dbReference type="RefSeq" id="XP_018453416.1"/>
    </source>
</evidence>
<dbReference type="GO" id="GO:0003676">
    <property type="term" value="F:nucleic acid binding"/>
    <property type="evidence" value="ECO:0007669"/>
    <property type="project" value="InterPro"/>
</dbReference>
<dbReference type="OrthoDB" id="1112256at2759"/>
<evidence type="ECO:0000259" key="1">
    <source>
        <dbReference type="Pfam" id="PF13456"/>
    </source>
</evidence>
<sequence length="224" mass="25842">MKCDSVCQICGLEGESINHVLFSCTLACQVWAISGFPSPQGGFDDSSVWTNMSYLFATWRTKVEIQWLTNQFPWVLWYLWKNRNSLFFEGILYDGEQTCSKAKEEAQLWCLAQEIEQNGVMETHHRPSLDQEWRPPPDGVLKCNIGMRWAKRKKELGAAWVLRDSRGEVLLHSRHSFADVLTKDEAHFLSLAWAVESMLSHNCRSVYFYSEGSLSINAINRRRA</sequence>
<keyword evidence="2" id="KW-1185">Reference proteome</keyword>
<gene>
    <name evidence="3" type="primary">LOC108824478</name>
</gene>